<dbReference type="Gene3D" id="3.40.50.150">
    <property type="entry name" value="Vaccinia Virus protein VP39"/>
    <property type="match status" value="1"/>
</dbReference>
<keyword evidence="1" id="KW-0472">Membrane</keyword>
<comment type="caution">
    <text evidence="2">The sequence shown here is derived from an EMBL/GenBank/DDBJ whole genome shotgun (WGS) entry which is preliminary data.</text>
</comment>
<dbReference type="Pfam" id="PF13489">
    <property type="entry name" value="Methyltransf_23"/>
    <property type="match status" value="1"/>
</dbReference>
<evidence type="ECO:0008006" key="4">
    <source>
        <dbReference type="Google" id="ProtNLM"/>
    </source>
</evidence>
<organism evidence="2 3">
    <name type="scientific">Rhizoctonia solani</name>
    <dbReference type="NCBI Taxonomy" id="456999"/>
    <lineage>
        <taxon>Eukaryota</taxon>
        <taxon>Fungi</taxon>
        <taxon>Dikarya</taxon>
        <taxon>Basidiomycota</taxon>
        <taxon>Agaricomycotina</taxon>
        <taxon>Agaricomycetes</taxon>
        <taxon>Cantharellales</taxon>
        <taxon>Ceratobasidiaceae</taxon>
        <taxon>Rhizoctonia</taxon>
    </lineage>
</organism>
<sequence length="336" mass="37213">MANFGELSVIGYTLGLGVILLASTLIYFRQTPKSSEQKKAKELYGDYLRSLNETANKDKAETEWLNMGYWKNTTVFPEACEALALKLVRASKCVAGGCVLDVGHATGESLLLHLTHPEVPRPSNLFGITSLKFQHDRAAARILRASYPEEIKVQLYLGDAVYHPATDTPISPQSSVQTMRHPLEQAANDSTPTHPSYTSIIALDCAHHFRTREQFLAQSAQSLAPGGSIALADMCVDASTPSIAIRTLRRLYCTIFSMHPANMTSIQGYKETMERLGYQNVTIEDISSSVFPGFTSFLQKRGIGWWIFARMVVVWWKICGARFIIASGKRSNPTDS</sequence>
<dbReference type="Proteomes" id="UP000663831">
    <property type="component" value="Unassembled WGS sequence"/>
</dbReference>
<keyword evidence="1" id="KW-0812">Transmembrane</keyword>
<proteinExistence type="predicted"/>
<evidence type="ECO:0000313" key="3">
    <source>
        <dbReference type="Proteomes" id="UP000663831"/>
    </source>
</evidence>
<reference evidence="2" key="1">
    <citation type="submission" date="2021-01" db="EMBL/GenBank/DDBJ databases">
        <authorList>
            <person name="Kaushik A."/>
        </authorList>
    </citation>
    <scope>NUCLEOTIDE SEQUENCE</scope>
    <source>
        <strain evidence="2">AG3-1AP</strain>
    </source>
</reference>
<feature type="transmembrane region" description="Helical" evidence="1">
    <location>
        <begin position="7"/>
        <end position="28"/>
    </location>
</feature>
<dbReference type="SUPFAM" id="SSF53335">
    <property type="entry name" value="S-adenosyl-L-methionine-dependent methyltransferases"/>
    <property type="match status" value="1"/>
</dbReference>
<protein>
    <recommendedName>
        <fullName evidence="4">Methyltransferase domain-containing protein</fullName>
    </recommendedName>
</protein>
<dbReference type="InterPro" id="IPR029063">
    <property type="entry name" value="SAM-dependent_MTases_sf"/>
</dbReference>
<dbReference type="EMBL" id="CAJMWV010001157">
    <property type="protein sequence ID" value="CAE6429133.1"/>
    <property type="molecule type" value="Genomic_DNA"/>
</dbReference>
<dbReference type="AlphaFoldDB" id="A0A8H2XKA1"/>
<name>A0A8H2XKA1_9AGAM</name>
<evidence type="ECO:0000313" key="2">
    <source>
        <dbReference type="EMBL" id="CAE6429133.1"/>
    </source>
</evidence>
<evidence type="ECO:0000256" key="1">
    <source>
        <dbReference type="SAM" id="Phobius"/>
    </source>
</evidence>
<gene>
    <name evidence="2" type="ORF">RDB_LOCUS41459</name>
</gene>
<accession>A0A8H2XKA1</accession>
<feature type="transmembrane region" description="Helical" evidence="1">
    <location>
        <begin position="303"/>
        <end position="325"/>
    </location>
</feature>
<keyword evidence="1" id="KW-1133">Transmembrane helix</keyword>